<keyword evidence="1" id="KW-0472">Membrane</keyword>
<proteinExistence type="predicted"/>
<dbReference type="HOGENOM" id="CLU_065913_0_0_4"/>
<feature type="transmembrane region" description="Helical" evidence="1">
    <location>
        <begin position="211"/>
        <end position="231"/>
    </location>
</feature>
<sequence>MANKASCIYAGQVNHHRYFPVNHAFKYKLFMMYIDLAELPTLFKPFWLWSYQVRNLASFWPGDYSDGKTQDLDQTIRLVIQKETGERATGPIRLLTHLRYFGFIFNPVSFYYCFDATDENLEFIVAEITNTPWGERHSYVLNCKTQAAPYRFEFEKSFHVSPFMPMDMHYDWRFRTPSNQLFVHMENRQGDIKKFDATLMLERIQISNVSMAKVLVMFPMMTFKVTLAIYWQALKLTLKRVPFIPHP</sequence>
<dbReference type="Pfam" id="PF07103">
    <property type="entry name" value="DUF1365"/>
    <property type="match status" value="1"/>
</dbReference>
<name>A0A0B7ITS0_9PROT</name>
<keyword evidence="1" id="KW-0812">Transmembrane</keyword>
<evidence type="ECO:0000313" key="2">
    <source>
        <dbReference type="EMBL" id="CEN55670.1"/>
    </source>
</evidence>
<dbReference type="PANTHER" id="PTHR33973">
    <property type="entry name" value="OS07G0153300 PROTEIN"/>
    <property type="match status" value="1"/>
</dbReference>
<dbReference type="STRING" id="1581680.BN1209_0627"/>
<dbReference type="EMBL" id="LN794158">
    <property type="protein sequence ID" value="CEN55670.1"/>
    <property type="molecule type" value="Genomic_DNA"/>
</dbReference>
<reference evidence="3" key="1">
    <citation type="submission" date="2014-12" db="EMBL/GenBank/DDBJ databases">
        <authorList>
            <person name="Salcher M.M."/>
        </authorList>
    </citation>
    <scope>NUCLEOTIDE SEQUENCE [LARGE SCALE GENOMIC DNA]</scope>
    <source>
        <strain evidence="3">MMS-10A-171</strain>
    </source>
</reference>
<dbReference type="KEGG" id="mbac:BN1209_0627"/>
<keyword evidence="1" id="KW-1133">Transmembrane helix</keyword>
<dbReference type="RefSeq" id="WP_045750906.1">
    <property type="nucleotide sequence ID" value="NZ_LN794158.1"/>
</dbReference>
<gene>
    <name evidence="2" type="ORF">BN1209_0627</name>
</gene>
<organism evidence="2 3">
    <name type="scientific">Candidatus Methylopumilus turicensis</name>
    <dbReference type="NCBI Taxonomy" id="1581680"/>
    <lineage>
        <taxon>Bacteria</taxon>
        <taxon>Pseudomonadati</taxon>
        <taxon>Pseudomonadota</taxon>
        <taxon>Betaproteobacteria</taxon>
        <taxon>Nitrosomonadales</taxon>
        <taxon>Methylophilaceae</taxon>
        <taxon>Candidatus Methylopumilus</taxon>
    </lineage>
</organism>
<evidence type="ECO:0000313" key="3">
    <source>
        <dbReference type="Proteomes" id="UP000056322"/>
    </source>
</evidence>
<dbReference type="PANTHER" id="PTHR33973:SF4">
    <property type="entry name" value="OS07G0153300 PROTEIN"/>
    <property type="match status" value="1"/>
</dbReference>
<dbReference type="OrthoDB" id="9778801at2"/>
<dbReference type="InterPro" id="IPR010775">
    <property type="entry name" value="DUF1365"/>
</dbReference>
<dbReference type="AlphaFoldDB" id="A0A0B7ITS0"/>
<evidence type="ECO:0008006" key="4">
    <source>
        <dbReference type="Google" id="ProtNLM"/>
    </source>
</evidence>
<keyword evidence="3" id="KW-1185">Reference proteome</keyword>
<accession>A0A0B7ITS0</accession>
<evidence type="ECO:0000256" key="1">
    <source>
        <dbReference type="SAM" id="Phobius"/>
    </source>
</evidence>
<protein>
    <recommendedName>
        <fullName evidence="4">Chromosome partitioning protein ParA</fullName>
    </recommendedName>
</protein>
<dbReference type="Proteomes" id="UP000056322">
    <property type="component" value="Chromosome 1"/>
</dbReference>